<dbReference type="AlphaFoldDB" id="A0A0V0TJP4"/>
<proteinExistence type="predicted"/>
<dbReference type="EMBL" id="JYDJ01000239">
    <property type="protein sequence ID" value="KRX39234.1"/>
    <property type="molecule type" value="Genomic_DNA"/>
</dbReference>
<evidence type="ECO:0000313" key="2">
    <source>
        <dbReference type="EMBL" id="KRX39234.1"/>
    </source>
</evidence>
<keyword evidence="3" id="KW-1185">Reference proteome</keyword>
<evidence type="ECO:0000256" key="1">
    <source>
        <dbReference type="SAM" id="MobiDB-lite"/>
    </source>
</evidence>
<dbReference type="Proteomes" id="UP000055048">
    <property type="component" value="Unassembled WGS sequence"/>
</dbReference>
<feature type="compositionally biased region" description="Basic residues" evidence="1">
    <location>
        <begin position="54"/>
        <end position="66"/>
    </location>
</feature>
<evidence type="ECO:0000313" key="3">
    <source>
        <dbReference type="Proteomes" id="UP000055048"/>
    </source>
</evidence>
<name>A0A0V0TJP4_9BILA</name>
<gene>
    <name evidence="2" type="ORF">T05_12972</name>
</gene>
<comment type="caution">
    <text evidence="2">The sequence shown here is derived from an EMBL/GenBank/DDBJ whole genome shotgun (WGS) entry which is preliminary data.</text>
</comment>
<accession>A0A0V0TJP4</accession>
<organism evidence="2 3">
    <name type="scientific">Trichinella murrelli</name>
    <dbReference type="NCBI Taxonomy" id="144512"/>
    <lineage>
        <taxon>Eukaryota</taxon>
        <taxon>Metazoa</taxon>
        <taxon>Ecdysozoa</taxon>
        <taxon>Nematoda</taxon>
        <taxon>Enoplea</taxon>
        <taxon>Dorylaimia</taxon>
        <taxon>Trichinellida</taxon>
        <taxon>Trichinellidae</taxon>
        <taxon>Trichinella</taxon>
    </lineage>
</organism>
<sequence>MKILELRQGREGEIERQIMTDRGLECKFTKFTSTKQKMHTPETKHRTRQDKTRQDKRHSLKLCHVH</sequence>
<reference evidence="2 3" key="1">
    <citation type="submission" date="2015-01" db="EMBL/GenBank/DDBJ databases">
        <title>Evolution of Trichinella species and genotypes.</title>
        <authorList>
            <person name="Korhonen P.K."/>
            <person name="Edoardo P."/>
            <person name="Giuseppe L.R."/>
            <person name="Gasser R.B."/>
        </authorList>
    </citation>
    <scope>NUCLEOTIDE SEQUENCE [LARGE SCALE GENOMIC DNA]</scope>
    <source>
        <strain evidence="2">ISS417</strain>
    </source>
</reference>
<feature type="compositionally biased region" description="Basic and acidic residues" evidence="1">
    <location>
        <begin position="39"/>
        <end position="53"/>
    </location>
</feature>
<feature type="region of interest" description="Disordered" evidence="1">
    <location>
        <begin position="33"/>
        <end position="66"/>
    </location>
</feature>
<protein>
    <submittedName>
        <fullName evidence="2">Uncharacterized protein</fullName>
    </submittedName>
</protein>